<comment type="subcellular location">
    <subcellularLocation>
        <location evidence="1">Cell membrane</location>
        <topology evidence="1">Multi-pass membrane protein</topology>
    </subcellularLocation>
</comment>
<dbReference type="InterPro" id="IPR001757">
    <property type="entry name" value="P_typ_ATPase"/>
</dbReference>
<feature type="transmembrane region" description="Helical" evidence="12">
    <location>
        <begin position="1420"/>
        <end position="1439"/>
    </location>
</feature>
<dbReference type="Pfam" id="PF13246">
    <property type="entry name" value="Cation_ATPase"/>
    <property type="match status" value="1"/>
</dbReference>
<keyword evidence="16" id="KW-1185">Reference proteome</keyword>
<dbReference type="SFLD" id="SFLDF00027">
    <property type="entry name" value="p-type_atpase"/>
    <property type="match status" value="1"/>
</dbReference>
<dbReference type="GO" id="GO:0005388">
    <property type="term" value="F:P-type calcium transporter activity"/>
    <property type="evidence" value="ECO:0007669"/>
    <property type="project" value="TreeGrafter"/>
</dbReference>
<dbReference type="SFLD" id="SFLDS00003">
    <property type="entry name" value="Haloacid_Dehalogenase"/>
    <property type="match status" value="1"/>
</dbReference>
<dbReference type="GO" id="GO:0046872">
    <property type="term" value="F:metal ion binding"/>
    <property type="evidence" value="ECO:0007669"/>
    <property type="project" value="UniProtKB-KW"/>
</dbReference>
<dbReference type="GO" id="GO:0005886">
    <property type="term" value="C:plasma membrane"/>
    <property type="evidence" value="ECO:0007669"/>
    <property type="project" value="UniProtKB-SubCell"/>
</dbReference>
<keyword evidence="8 12" id="KW-1133">Transmembrane helix</keyword>
<dbReference type="SUPFAM" id="SSF81653">
    <property type="entry name" value="Calcium ATPase, transduction domain A"/>
    <property type="match status" value="1"/>
</dbReference>
<evidence type="ECO:0000256" key="7">
    <source>
        <dbReference type="ARBA" id="ARBA00022967"/>
    </source>
</evidence>
<keyword evidence="3" id="KW-0479">Metal-binding</keyword>
<evidence type="ECO:0000256" key="11">
    <source>
        <dbReference type="SAM" id="MobiDB-lite"/>
    </source>
</evidence>
<dbReference type="Gene3D" id="3.40.50.1000">
    <property type="entry name" value="HAD superfamily/HAD-like"/>
    <property type="match status" value="2"/>
</dbReference>
<dbReference type="InterPro" id="IPR023214">
    <property type="entry name" value="HAD_sf"/>
</dbReference>
<dbReference type="InterPro" id="IPR006068">
    <property type="entry name" value="ATPase_P-typ_cation-transptr_C"/>
</dbReference>
<dbReference type="Gene3D" id="1.20.1110.10">
    <property type="entry name" value="Calcium-transporting ATPase, transmembrane domain"/>
    <property type="match status" value="2"/>
</dbReference>
<dbReference type="Pfam" id="PF00689">
    <property type="entry name" value="Cation_ATPase_C"/>
    <property type="match status" value="1"/>
</dbReference>
<reference evidence="15 16" key="1">
    <citation type="submission" date="2020-04" db="EMBL/GenBank/DDBJ databases">
        <authorList>
            <person name="Klaysubun C."/>
            <person name="Duangmal K."/>
            <person name="Lipun K."/>
        </authorList>
    </citation>
    <scope>NUCLEOTIDE SEQUENCE [LARGE SCALE GENOMIC DNA]</scope>
    <source>
        <strain evidence="15 16">DSM 45300</strain>
    </source>
</reference>
<keyword evidence="7" id="KW-1278">Translocase</keyword>
<feature type="domain" description="P-type ATPase A" evidence="13">
    <location>
        <begin position="706"/>
        <end position="815"/>
    </location>
</feature>
<dbReference type="InterPro" id="IPR023298">
    <property type="entry name" value="ATPase_P-typ_TM_dom_sf"/>
</dbReference>
<evidence type="ECO:0000256" key="10">
    <source>
        <dbReference type="ARBA" id="ARBA00049360"/>
    </source>
</evidence>
<evidence type="ECO:0000313" key="16">
    <source>
        <dbReference type="Proteomes" id="UP000586918"/>
    </source>
</evidence>
<dbReference type="SUPFAM" id="SSF81665">
    <property type="entry name" value="Calcium ATPase, transmembrane domain M"/>
    <property type="match status" value="1"/>
</dbReference>
<evidence type="ECO:0000259" key="14">
    <source>
        <dbReference type="Pfam" id="PF00689"/>
    </source>
</evidence>
<evidence type="ECO:0000256" key="4">
    <source>
        <dbReference type="ARBA" id="ARBA00022741"/>
    </source>
</evidence>
<accession>A0A848DLP9</accession>
<dbReference type="Proteomes" id="UP000586918">
    <property type="component" value="Unassembled WGS sequence"/>
</dbReference>
<evidence type="ECO:0000313" key="15">
    <source>
        <dbReference type="EMBL" id="NMH93700.1"/>
    </source>
</evidence>
<dbReference type="InterPro" id="IPR023299">
    <property type="entry name" value="ATPase_P-typ_cyto_dom_N"/>
</dbReference>
<keyword evidence="9 12" id="KW-0472">Membrane</keyword>
<organism evidence="15 16">
    <name type="scientific">Pseudonocardia bannensis</name>
    <dbReference type="NCBI Taxonomy" id="630973"/>
    <lineage>
        <taxon>Bacteria</taxon>
        <taxon>Bacillati</taxon>
        <taxon>Actinomycetota</taxon>
        <taxon>Actinomycetes</taxon>
        <taxon>Pseudonocardiales</taxon>
        <taxon>Pseudonocardiaceae</taxon>
        <taxon>Pseudonocardia</taxon>
    </lineage>
</organism>
<evidence type="ECO:0000256" key="6">
    <source>
        <dbReference type="ARBA" id="ARBA00022842"/>
    </source>
</evidence>
<evidence type="ECO:0000256" key="12">
    <source>
        <dbReference type="SAM" id="Phobius"/>
    </source>
</evidence>
<evidence type="ECO:0000256" key="1">
    <source>
        <dbReference type="ARBA" id="ARBA00004651"/>
    </source>
</evidence>
<dbReference type="PANTHER" id="PTHR24093:SF513">
    <property type="entry name" value="CATION-TRANSPORTING ATPASE I-RELATED"/>
    <property type="match status" value="1"/>
</dbReference>
<dbReference type="PRINTS" id="PR00120">
    <property type="entry name" value="HATPASE"/>
</dbReference>
<dbReference type="Gene3D" id="2.70.150.10">
    <property type="entry name" value="Calcium-transporting ATPase, cytoplasmic transduction domain A"/>
    <property type="match status" value="1"/>
</dbReference>
<dbReference type="Pfam" id="PF00122">
    <property type="entry name" value="E1-E2_ATPase"/>
    <property type="match status" value="1"/>
</dbReference>
<evidence type="ECO:0000256" key="9">
    <source>
        <dbReference type="ARBA" id="ARBA00023136"/>
    </source>
</evidence>
<dbReference type="GO" id="GO:0016887">
    <property type="term" value="F:ATP hydrolysis activity"/>
    <property type="evidence" value="ECO:0007669"/>
    <property type="project" value="InterPro"/>
</dbReference>
<feature type="transmembrane region" description="Helical" evidence="12">
    <location>
        <begin position="1331"/>
        <end position="1349"/>
    </location>
</feature>
<keyword evidence="6" id="KW-0460">Magnesium</keyword>
<dbReference type="GO" id="GO:0005524">
    <property type="term" value="F:ATP binding"/>
    <property type="evidence" value="ECO:0007669"/>
    <property type="project" value="UniProtKB-KW"/>
</dbReference>
<dbReference type="InterPro" id="IPR044492">
    <property type="entry name" value="P_typ_ATPase_HD_dom"/>
</dbReference>
<dbReference type="PROSITE" id="PS00154">
    <property type="entry name" value="ATPASE_E1_E2"/>
    <property type="match status" value="1"/>
</dbReference>
<dbReference type="InterPro" id="IPR036412">
    <property type="entry name" value="HAD-like_sf"/>
</dbReference>
<keyword evidence="5" id="KW-0067">ATP-binding</keyword>
<protein>
    <submittedName>
        <fullName evidence="15">HAD-IC family P-type ATPase</fullName>
    </submittedName>
</protein>
<dbReference type="SFLD" id="SFLDG00002">
    <property type="entry name" value="C1.7:_P-type_atpase_like"/>
    <property type="match status" value="1"/>
</dbReference>
<evidence type="ECO:0000259" key="13">
    <source>
        <dbReference type="Pfam" id="PF00122"/>
    </source>
</evidence>
<dbReference type="InterPro" id="IPR018303">
    <property type="entry name" value="ATPase_P-typ_P_site"/>
</dbReference>
<comment type="caution">
    <text evidence="15">The sequence shown here is derived from an EMBL/GenBank/DDBJ whole genome shotgun (WGS) entry which is preliminary data.</text>
</comment>
<feature type="region of interest" description="Disordered" evidence="11">
    <location>
        <begin position="616"/>
        <end position="639"/>
    </location>
</feature>
<dbReference type="Gene3D" id="3.40.1110.10">
    <property type="entry name" value="Calcium-transporting ATPase, cytoplasmic domain N"/>
    <property type="match status" value="2"/>
</dbReference>
<dbReference type="PANTHER" id="PTHR24093">
    <property type="entry name" value="CATION TRANSPORTING ATPASE"/>
    <property type="match status" value="1"/>
</dbReference>
<dbReference type="PRINTS" id="PR00119">
    <property type="entry name" value="CATATPASE"/>
</dbReference>
<evidence type="ECO:0000256" key="8">
    <source>
        <dbReference type="ARBA" id="ARBA00022989"/>
    </source>
</evidence>
<dbReference type="NCBIfam" id="TIGR01494">
    <property type="entry name" value="ATPase_P-type"/>
    <property type="match status" value="2"/>
</dbReference>
<keyword evidence="4" id="KW-0547">Nucleotide-binding</keyword>
<keyword evidence="2 12" id="KW-0812">Transmembrane</keyword>
<evidence type="ECO:0000256" key="2">
    <source>
        <dbReference type="ARBA" id="ARBA00022692"/>
    </source>
</evidence>
<comment type="catalytic activity">
    <reaction evidence="10">
        <text>ATP + H2O = ADP + phosphate + H(+)</text>
        <dbReference type="Rhea" id="RHEA:13065"/>
        <dbReference type="ChEBI" id="CHEBI:15377"/>
        <dbReference type="ChEBI" id="CHEBI:15378"/>
        <dbReference type="ChEBI" id="CHEBI:30616"/>
        <dbReference type="ChEBI" id="CHEBI:43474"/>
        <dbReference type="ChEBI" id="CHEBI:456216"/>
    </reaction>
</comment>
<name>A0A848DLP9_9PSEU</name>
<dbReference type="InterPro" id="IPR059000">
    <property type="entry name" value="ATPase_P-type_domA"/>
</dbReference>
<feature type="transmembrane region" description="Helical" evidence="12">
    <location>
        <begin position="1383"/>
        <end position="1400"/>
    </location>
</feature>
<sequence>MSGAIAGAVELVSIAASGATYAAADRAHIPVRGVHREDAEPVAAQLEQWLVEHDGVSRAELNAVLGQVVIEYDPGRLSVRELAGLVGEAERRFGLAAEPRAPAGRAHPGAPAAVLWEALGVALNLGGLGYTAVTRPVPMRTLGSVLPPVLGMVDATPRLRSLAERVLGRPGAYLLLTVGSSVSQAVTRRPLGLVVDTCQRFNRHQEALARRRAWASWDAELSVVPGAHRAPPLRCPPRPGPIPGGPVERVAERSALAAVGGAAALLASLSSVPLATAALAAGVPKAAGAGREGFAGQLDRDAAARGTLVVDADVLRRLDRVDTVVVDARVLLSGRRVVDEVLPVASDADPAEVVERVHDLVDVRRPRLRRKHAQWTVEPLGRAVRTLPAGIRAAAWERAASGATVLALRRDEQVVALAIVSDELDPLAEAVVDAAGRAGSVLIAGATRRLERRLTTDGVVRGGDAAVASVRALQGNGHVVALVAPRNGSALAAADVGIGLVDARGAPPWGAHVLCRSRSEACFLLEAVGPARQASRRSAQLSILGSAVGALLAGLGPRLGAPDRATITVQMAALLALGLGTWAGLSAAGRPPPVPVERTPWHAMSPEAVLCSLDSGPGGLADDEPGHRREHRGNPGHQEVGLGRATLEELANPVTPTLAAGAGLSASAGSVLDPLLITTALGLNAVIGGAQRLDAQRALRALTRSSATPVSVLRQGRQHTVPAAELVTGDVIQLQAGDAVPADCRLIDVQGVEIDESSLTGESALVAKSVRATSAPDVADRRSMLYDGTVVAAGRADAVVVATGDHTEAGRTLRLHIGGVPESGVETRLRSLTARALPFSVGAGVGLIAVDLLRRRPMSQAWSRAVSLAVAAVPEGLPFVATVAELAAARRLSARGALVRNPATVEALGRVDVLCFDKTGTLTEGRISLRQVSDGTATHSVDDLPPHLHGVLASAVRASPFQADAHEVVHQTDRAVLGGARRLGIVAGHDQDEMEHLDELPFESSRSYHATLWRGGDGASVSVKGAPEVVLPLCTHRRRTATEPLDGAARSQIEEEIDRLARRGYRVLAVAERQVPRLSRRAEPVVGSLEFRGLLALADPVRPTAADAVATLRGAGVEIVMITGDHPSTAESIAAELDVLNGRQVLTGAELDGLDDAALDIALPRVAVFARVTPVQKARIVQQLQRSGRTVAVTGDGTNDAPAIRLADVGLALGARATPAAREAADVVITDDRIETITDAIVEGRAMWTSVRDSLSILLGGNLGEIAYTLGTGLMSGSVSLNARQLLLVNLLTDVLPAMAVAVRPPPDVTPEELLAEGPDASLGSALNRDIGVRAAITAIAAIVAWLLARPVSGPGQAGTTGLVALVGAQLGQTMVVRGRTPLVLAGAAGSLLVLAAAVQTPGISRVVGSQPLLPHQWGIALATTVAATAAQLVAQLLARRRSVAGSKHLP</sequence>
<proteinExistence type="predicted"/>
<dbReference type="SUPFAM" id="SSF56784">
    <property type="entry name" value="HAD-like"/>
    <property type="match status" value="1"/>
</dbReference>
<evidence type="ECO:0000256" key="5">
    <source>
        <dbReference type="ARBA" id="ARBA00022840"/>
    </source>
</evidence>
<dbReference type="EMBL" id="JAAXKZ010000078">
    <property type="protein sequence ID" value="NMH93700.1"/>
    <property type="molecule type" value="Genomic_DNA"/>
</dbReference>
<gene>
    <name evidence="15" type="ORF">HF519_19395</name>
</gene>
<evidence type="ECO:0000256" key="3">
    <source>
        <dbReference type="ARBA" id="ARBA00022723"/>
    </source>
</evidence>
<feature type="domain" description="Cation-transporting P-type ATPase C-terminal" evidence="14">
    <location>
        <begin position="1281"/>
        <end position="1431"/>
    </location>
</feature>
<dbReference type="InterPro" id="IPR008250">
    <property type="entry name" value="ATPase_P-typ_transduc_dom_A_sf"/>
</dbReference>